<evidence type="ECO:0000256" key="1">
    <source>
        <dbReference type="SAM" id="Phobius"/>
    </source>
</evidence>
<keyword evidence="1" id="KW-1133">Transmembrane helix</keyword>
<name>A0A6J5L1E8_9CAUD</name>
<feature type="transmembrane region" description="Helical" evidence="1">
    <location>
        <begin position="83"/>
        <end position="103"/>
    </location>
</feature>
<dbReference type="EMBL" id="LR798204">
    <property type="protein sequence ID" value="CAB5171141.1"/>
    <property type="molecule type" value="Genomic_DNA"/>
</dbReference>
<proteinExistence type="predicted"/>
<keyword evidence="1" id="KW-0812">Transmembrane</keyword>
<keyword evidence="1" id="KW-0472">Membrane</keyword>
<organism evidence="2">
    <name type="scientific">uncultured Caudovirales phage</name>
    <dbReference type="NCBI Taxonomy" id="2100421"/>
    <lineage>
        <taxon>Viruses</taxon>
        <taxon>Duplodnaviria</taxon>
        <taxon>Heunggongvirae</taxon>
        <taxon>Uroviricota</taxon>
        <taxon>Caudoviricetes</taxon>
        <taxon>Peduoviridae</taxon>
        <taxon>Maltschvirus</taxon>
        <taxon>Maltschvirus maltsch</taxon>
    </lineage>
</organism>
<sequence length="107" mass="12629">MLGFLFISLAAIFNAIMDTLWSHYAISVFKGLNPKWWNPSESWIYVKNWLGWVRFDAWHIAKFGMIGSIAMSVYFYRPIFGIFDIISISLVWCISFELFYSLILKKK</sequence>
<dbReference type="EMBL" id="LR796194">
    <property type="protein sequence ID" value="CAB4126250.1"/>
    <property type="molecule type" value="Genomic_DNA"/>
</dbReference>
<accession>A0A6J5L1E8</accession>
<evidence type="ECO:0000313" key="3">
    <source>
        <dbReference type="EMBL" id="CAB5171141.1"/>
    </source>
</evidence>
<evidence type="ECO:0000313" key="2">
    <source>
        <dbReference type="EMBL" id="CAB4126250.1"/>
    </source>
</evidence>
<protein>
    <submittedName>
        <fullName evidence="2">Uncharacterized protein</fullName>
    </submittedName>
</protein>
<reference evidence="2" key="1">
    <citation type="submission" date="2020-04" db="EMBL/GenBank/DDBJ databases">
        <authorList>
            <person name="Chiriac C."/>
            <person name="Salcher M."/>
            <person name="Ghai R."/>
            <person name="Kavagutti S V."/>
        </authorList>
    </citation>
    <scope>NUCLEOTIDE SEQUENCE</scope>
</reference>
<gene>
    <name evidence="3" type="ORF">UFOVP153_63</name>
    <name evidence="2" type="ORF">UFOVP69_60</name>
</gene>